<comment type="caution">
    <text evidence="2">The sequence shown here is derived from an EMBL/GenBank/DDBJ whole genome shotgun (WGS) entry which is preliminary data.</text>
</comment>
<dbReference type="AlphaFoldDB" id="A0A847SU22"/>
<dbReference type="SUPFAM" id="SSF48452">
    <property type="entry name" value="TPR-like"/>
    <property type="match status" value="1"/>
</dbReference>
<dbReference type="InterPro" id="IPR011990">
    <property type="entry name" value="TPR-like_helical_dom_sf"/>
</dbReference>
<keyword evidence="1" id="KW-0802">TPR repeat</keyword>
<dbReference type="EMBL" id="JABAHZ010000012">
    <property type="protein sequence ID" value="NLR82767.1"/>
    <property type="molecule type" value="Genomic_DNA"/>
</dbReference>
<dbReference type="InterPro" id="IPR019734">
    <property type="entry name" value="TPR_rpt"/>
</dbReference>
<evidence type="ECO:0000313" key="2">
    <source>
        <dbReference type="EMBL" id="NLR82767.1"/>
    </source>
</evidence>
<accession>A0A847SU22</accession>
<dbReference type="Proteomes" id="UP000552864">
    <property type="component" value="Unassembled WGS sequence"/>
</dbReference>
<sequence>MEEELPEAIYKQVEILSEEGNELADEEQYDAAIAKFTAALQLLPDPRHEWEASTWLYASIGDMYFFKADYAAAAHQFYEALNGPDAQAVGFVHLRLGECLYEIKQEEKAVEHLLRAYMLEGPEIFAEEDKRYFDFLKGRVEL</sequence>
<evidence type="ECO:0008006" key="4">
    <source>
        <dbReference type="Google" id="ProtNLM"/>
    </source>
</evidence>
<evidence type="ECO:0000256" key="1">
    <source>
        <dbReference type="PROSITE-ProRule" id="PRU00339"/>
    </source>
</evidence>
<name>A0A847SU22_9BACT</name>
<feature type="repeat" description="TPR" evidence="1">
    <location>
        <begin position="13"/>
        <end position="46"/>
    </location>
</feature>
<reference evidence="2 3" key="1">
    <citation type="submission" date="2020-04" db="EMBL/GenBank/DDBJ databases">
        <authorList>
            <person name="Yin C."/>
        </authorList>
    </citation>
    <scope>NUCLEOTIDE SEQUENCE [LARGE SCALE GENOMIC DNA]</scope>
    <source>
        <strain evidence="2 3">Ak56</strain>
    </source>
</reference>
<dbReference type="Gene3D" id="1.25.40.10">
    <property type="entry name" value="Tetratricopeptide repeat domain"/>
    <property type="match status" value="1"/>
</dbReference>
<dbReference type="SMART" id="SM00028">
    <property type="entry name" value="TPR"/>
    <property type="match status" value="2"/>
</dbReference>
<dbReference type="PROSITE" id="PS50005">
    <property type="entry name" value="TPR"/>
    <property type="match status" value="1"/>
</dbReference>
<protein>
    <recommendedName>
        <fullName evidence="4">Tetratricopeptide repeat-containing protein</fullName>
    </recommendedName>
</protein>
<keyword evidence="3" id="KW-1185">Reference proteome</keyword>
<proteinExistence type="predicted"/>
<gene>
    <name evidence="2" type="ORF">HGH91_29395</name>
</gene>
<organism evidence="2 3">
    <name type="scientific">Chitinophaga eiseniae</name>
    <dbReference type="NCBI Taxonomy" id="634771"/>
    <lineage>
        <taxon>Bacteria</taxon>
        <taxon>Pseudomonadati</taxon>
        <taxon>Bacteroidota</taxon>
        <taxon>Chitinophagia</taxon>
        <taxon>Chitinophagales</taxon>
        <taxon>Chitinophagaceae</taxon>
        <taxon>Chitinophaga</taxon>
    </lineage>
</organism>
<evidence type="ECO:0000313" key="3">
    <source>
        <dbReference type="Proteomes" id="UP000552864"/>
    </source>
</evidence>